<reference evidence="3 4" key="1">
    <citation type="submission" date="2016-06" db="EMBL/GenBank/DDBJ databases">
        <title>Complete genome sequence of a deep-branching marine Gamma Proteobacterium Woeseia oceani type strain XK5.</title>
        <authorList>
            <person name="Mu D."/>
            <person name="Du Z."/>
        </authorList>
    </citation>
    <scope>NUCLEOTIDE SEQUENCE [LARGE SCALE GENOMIC DNA]</scope>
    <source>
        <strain evidence="3 4">XK5</strain>
    </source>
</reference>
<dbReference type="STRING" id="1548547.BA177_06105"/>
<name>A0A193LE81_9GAMM</name>
<dbReference type="Proteomes" id="UP000092695">
    <property type="component" value="Chromosome"/>
</dbReference>
<dbReference type="EMBL" id="CP016268">
    <property type="protein sequence ID" value="ANO50835.1"/>
    <property type="molecule type" value="Genomic_DNA"/>
</dbReference>
<dbReference type="InterPro" id="IPR052932">
    <property type="entry name" value="OprB_Porin"/>
</dbReference>
<accession>A0A193LE81</accession>
<dbReference type="PANTHER" id="PTHR37944:SF1">
    <property type="entry name" value="PORIN B"/>
    <property type="match status" value="1"/>
</dbReference>
<dbReference type="InterPro" id="IPR038673">
    <property type="entry name" value="OprB_sf"/>
</dbReference>
<dbReference type="KEGG" id="woc:BA177_06105"/>
<proteinExistence type="inferred from homology"/>
<dbReference type="Gene3D" id="2.40.160.180">
    <property type="entry name" value="Carbohydrate-selective porin OprB"/>
    <property type="match status" value="1"/>
</dbReference>
<evidence type="ECO:0000313" key="4">
    <source>
        <dbReference type="Proteomes" id="UP000092695"/>
    </source>
</evidence>
<sequence>MQVSVGEMKKLTIGRFWSIGLLSAAGTVMADGYELEAVYTGEISNNVAGGTSRGSRYLDNLDLMLSLDLSEAFSAGRGTVFLHGLYNNSATFADELVGDLQGTSNIDAAYGVRPFQAWYEIQQGAWSLRSGLYDLNSEFDAHETGGLFLNSSHGIGAEFAQTGRNGPSIFPVSSLALRASWQSERLSVRLAVLDGVPGDTGDASSNKVRLSSADGALIVLEMDAVADSSTRLWVGHWQYTGSFAHLTYDYRSNDNDGWYLGA</sequence>
<dbReference type="GO" id="GO:0016020">
    <property type="term" value="C:membrane"/>
    <property type="evidence" value="ECO:0007669"/>
    <property type="project" value="InterPro"/>
</dbReference>
<evidence type="ECO:0000256" key="2">
    <source>
        <dbReference type="RuleBase" id="RU363072"/>
    </source>
</evidence>
<dbReference type="PANTHER" id="PTHR37944">
    <property type="entry name" value="PORIN B"/>
    <property type="match status" value="1"/>
</dbReference>
<protein>
    <submittedName>
        <fullName evidence="3">Uncharacterized protein</fullName>
    </submittedName>
</protein>
<organism evidence="3 4">
    <name type="scientific">Woeseia oceani</name>
    <dbReference type="NCBI Taxonomy" id="1548547"/>
    <lineage>
        <taxon>Bacteria</taxon>
        <taxon>Pseudomonadati</taxon>
        <taxon>Pseudomonadota</taxon>
        <taxon>Gammaproteobacteria</taxon>
        <taxon>Woeseiales</taxon>
        <taxon>Woeseiaceae</taxon>
        <taxon>Woeseia</taxon>
    </lineage>
</organism>
<dbReference type="GO" id="GO:0015288">
    <property type="term" value="F:porin activity"/>
    <property type="evidence" value="ECO:0007669"/>
    <property type="project" value="InterPro"/>
</dbReference>
<comment type="similarity">
    <text evidence="1 2">Belongs to the OprB family.</text>
</comment>
<dbReference type="InterPro" id="IPR007049">
    <property type="entry name" value="Carb-sel_porin_OprB"/>
</dbReference>
<dbReference type="OrthoDB" id="545475at2"/>
<dbReference type="Pfam" id="PF04966">
    <property type="entry name" value="OprB"/>
    <property type="match status" value="1"/>
</dbReference>
<dbReference type="GO" id="GO:0008643">
    <property type="term" value="P:carbohydrate transport"/>
    <property type="evidence" value="ECO:0007669"/>
    <property type="project" value="InterPro"/>
</dbReference>
<dbReference type="AlphaFoldDB" id="A0A193LE81"/>
<evidence type="ECO:0000313" key="3">
    <source>
        <dbReference type="EMBL" id="ANO50835.1"/>
    </source>
</evidence>
<gene>
    <name evidence="3" type="ORF">BA177_06105</name>
</gene>
<keyword evidence="4" id="KW-1185">Reference proteome</keyword>
<evidence type="ECO:0000256" key="1">
    <source>
        <dbReference type="ARBA" id="ARBA00008769"/>
    </source>
</evidence>